<feature type="transmembrane region" description="Helical" evidence="8">
    <location>
        <begin position="196"/>
        <end position="223"/>
    </location>
</feature>
<feature type="transmembrane region" description="Helical" evidence="8">
    <location>
        <begin position="264"/>
        <end position="284"/>
    </location>
</feature>
<dbReference type="GO" id="GO:0005886">
    <property type="term" value="C:plasma membrane"/>
    <property type="evidence" value="ECO:0007669"/>
    <property type="project" value="TreeGrafter"/>
</dbReference>
<evidence type="ECO:0000256" key="7">
    <source>
        <dbReference type="ARBA" id="ARBA00023136"/>
    </source>
</evidence>
<feature type="region of interest" description="Disordered" evidence="9">
    <location>
        <begin position="120"/>
        <end position="183"/>
    </location>
</feature>
<evidence type="ECO:0000256" key="1">
    <source>
        <dbReference type="ARBA" id="ARBA00004141"/>
    </source>
</evidence>
<feature type="transmembrane region" description="Helical" evidence="8">
    <location>
        <begin position="92"/>
        <end position="111"/>
    </location>
</feature>
<evidence type="ECO:0000259" key="10">
    <source>
        <dbReference type="PROSITE" id="PS50850"/>
    </source>
</evidence>
<comment type="caution">
    <text evidence="11">The sequence shown here is derived from an EMBL/GenBank/DDBJ whole genome shotgun (WGS) entry which is preliminary data.</text>
</comment>
<feature type="compositionally biased region" description="Basic and acidic residues" evidence="9">
    <location>
        <begin position="161"/>
        <end position="183"/>
    </location>
</feature>
<dbReference type="InterPro" id="IPR003689">
    <property type="entry name" value="ZIP"/>
</dbReference>
<dbReference type="STRING" id="1196081.A0A364KU23"/>
<dbReference type="Proteomes" id="UP000249363">
    <property type="component" value="Unassembled WGS sequence"/>
</dbReference>
<evidence type="ECO:0000256" key="4">
    <source>
        <dbReference type="ARBA" id="ARBA00022692"/>
    </source>
</evidence>
<feature type="transmembrane region" description="Helical" evidence="8">
    <location>
        <begin position="376"/>
        <end position="395"/>
    </location>
</feature>
<reference evidence="11 12" key="1">
    <citation type="journal article" date="2017" name="Biotechnol. Biofuels">
        <title>Differential beta-glucosidase expression as a function of carbon source availability in Talaromyces amestolkiae: a genomic and proteomic approach.</title>
        <authorList>
            <person name="de Eugenio L.I."/>
            <person name="Mendez-Liter J.A."/>
            <person name="Nieto-Dominguez M."/>
            <person name="Alonso L."/>
            <person name="Gil-Munoz J."/>
            <person name="Barriuso J."/>
            <person name="Prieto A."/>
            <person name="Martinez M.J."/>
        </authorList>
    </citation>
    <scope>NUCLEOTIDE SEQUENCE [LARGE SCALE GENOMIC DNA]</scope>
    <source>
        <strain evidence="11 12">CIB</strain>
    </source>
</reference>
<dbReference type="GeneID" id="63792285"/>
<keyword evidence="6 8" id="KW-0406">Ion transport</keyword>
<feature type="transmembrane region" description="Helical" evidence="8">
    <location>
        <begin position="509"/>
        <end position="530"/>
    </location>
</feature>
<comment type="similarity">
    <text evidence="2 8">Belongs to the ZIP transporter (TC 2.A.5) family.</text>
</comment>
<dbReference type="InterPro" id="IPR004698">
    <property type="entry name" value="Zn/Fe_permease_fun/pln"/>
</dbReference>
<evidence type="ECO:0000313" key="11">
    <source>
        <dbReference type="EMBL" id="RAO67057.1"/>
    </source>
</evidence>
<feature type="transmembrane region" description="Helical" evidence="8">
    <location>
        <begin position="16"/>
        <end position="37"/>
    </location>
</feature>
<keyword evidence="5 8" id="KW-1133">Transmembrane helix</keyword>
<feature type="compositionally biased region" description="Basic and acidic residues" evidence="9">
    <location>
        <begin position="120"/>
        <end position="136"/>
    </location>
</feature>
<evidence type="ECO:0000256" key="2">
    <source>
        <dbReference type="ARBA" id="ARBA00006939"/>
    </source>
</evidence>
<gene>
    <name evidence="11" type="ORF">BHQ10_003069</name>
</gene>
<dbReference type="AlphaFoldDB" id="A0A364KU23"/>
<evidence type="ECO:0000256" key="3">
    <source>
        <dbReference type="ARBA" id="ARBA00022448"/>
    </source>
</evidence>
<dbReference type="GO" id="GO:0071578">
    <property type="term" value="P:zinc ion import across plasma membrane"/>
    <property type="evidence" value="ECO:0007669"/>
    <property type="project" value="TreeGrafter"/>
</dbReference>
<evidence type="ECO:0000256" key="9">
    <source>
        <dbReference type="SAM" id="MobiDB-lite"/>
    </source>
</evidence>
<feature type="transmembrane region" description="Helical" evidence="8">
    <location>
        <begin position="477"/>
        <end position="497"/>
    </location>
</feature>
<feature type="transmembrane region" description="Helical" evidence="8">
    <location>
        <begin position="572"/>
        <end position="591"/>
    </location>
</feature>
<feature type="transmembrane region" description="Helical" evidence="8">
    <location>
        <begin position="296"/>
        <end position="320"/>
    </location>
</feature>
<dbReference type="RefSeq" id="XP_040731573.1">
    <property type="nucleotide sequence ID" value="XM_040875284.1"/>
</dbReference>
<feature type="transmembrane region" description="Helical" evidence="8">
    <location>
        <begin position="49"/>
        <end position="72"/>
    </location>
</feature>
<dbReference type="EMBL" id="MIKG01000004">
    <property type="protein sequence ID" value="RAO67057.1"/>
    <property type="molecule type" value="Genomic_DNA"/>
</dbReference>
<evidence type="ECO:0000256" key="5">
    <source>
        <dbReference type="ARBA" id="ARBA00022989"/>
    </source>
</evidence>
<feature type="transmembrane region" description="Helical" evidence="8">
    <location>
        <begin position="663"/>
        <end position="683"/>
    </location>
</feature>
<dbReference type="OrthoDB" id="2153661at2759"/>
<dbReference type="SUPFAM" id="SSF103473">
    <property type="entry name" value="MFS general substrate transporter"/>
    <property type="match status" value="1"/>
</dbReference>
<keyword evidence="3 8" id="KW-0813">Transport</keyword>
<proteinExistence type="inferred from homology"/>
<dbReference type="Pfam" id="PF02535">
    <property type="entry name" value="Zip"/>
    <property type="match status" value="1"/>
</dbReference>
<evidence type="ECO:0000256" key="6">
    <source>
        <dbReference type="ARBA" id="ARBA00023065"/>
    </source>
</evidence>
<dbReference type="InterPro" id="IPR036259">
    <property type="entry name" value="MFS_trans_sf"/>
</dbReference>
<feature type="transmembrane region" description="Helical" evidence="8">
    <location>
        <begin position="402"/>
        <end position="421"/>
    </location>
</feature>
<dbReference type="Pfam" id="PF00083">
    <property type="entry name" value="Sugar_tr"/>
    <property type="match status" value="1"/>
</dbReference>
<sequence length="733" mass="79103">MDTCDNSNGFDGRMGLRISSIFVILIGSLFGAVFPVLAKRLGGNGIPSWAFFIAKYFGSGVIIATAFIHLLGPAEQALTNPCLTGPITEYSWVEGIVLMTIVVMFFVELMVMRNSFPDGHGHGHSHDEDHEDELQSHSHSHSTLPTPDVDAITTGMPIDTTSKEHEHIPGNDHLSHSRDHRDLESDKSPLISAEDYAAQITAVFILEFGIIFHSVFIGLTLAVSGQDFVTLYVVLVFHQTFEGLGLGSRLATLPWPDSKRFTPYLLGIGYAISTPIAIAIGLGVRNTYPPDGRTTLIVNGVFDSISAGVLIYTALVELMAHEFMFSSSMRRAPLSTFAAGFALISDGYQNNLMTMANVLLKKEYPDQYTSSVSTRVSNALLVGEIIGMLVIGLTCDYLGRKWAIVITTIMIVVGGILATASNGHTIAGMFWMMTVARGTIGFGTGGEYPASSVSASEAANEHALKRRGPTFILVTNLPLSFGGPFAVIVFLIVYSACHQSHYSTIDTKWRMADFVTFPNGVFSATIISSIVQDSSILRTAEWQLLLGIISLPGVFIGAWLCDRIGRKQTMMLGFGGYLVFGLIIGCAYEKITKIVPLFVIFYGLMQSSGNLGPGDMLGLISSENYATAVRGTCYGISAAWGKAGGAIGTQAFTPIENNLGKRWTFIVAAICGVVGIIVTYFFVPNVTGENLKENDERFRAYLVANGWDGEMGEDDLKGIADEGIPPAIMDKSG</sequence>
<keyword evidence="12" id="KW-1185">Reference proteome</keyword>
<feature type="transmembrane region" description="Helical" evidence="8">
    <location>
        <begin position="542"/>
        <end position="560"/>
    </location>
</feature>
<organism evidence="11 12">
    <name type="scientific">Talaromyces amestolkiae</name>
    <dbReference type="NCBI Taxonomy" id="1196081"/>
    <lineage>
        <taxon>Eukaryota</taxon>
        <taxon>Fungi</taxon>
        <taxon>Dikarya</taxon>
        <taxon>Ascomycota</taxon>
        <taxon>Pezizomycotina</taxon>
        <taxon>Eurotiomycetes</taxon>
        <taxon>Eurotiomycetidae</taxon>
        <taxon>Eurotiales</taxon>
        <taxon>Trichocomaceae</taxon>
        <taxon>Talaromyces</taxon>
        <taxon>Talaromyces sect. Talaromyces</taxon>
    </lineage>
</organism>
<accession>A0A364KU23</accession>
<keyword evidence="4 8" id="KW-0812">Transmembrane</keyword>
<dbReference type="PANTHER" id="PTHR11040">
    <property type="entry name" value="ZINC/IRON TRANSPORTER"/>
    <property type="match status" value="1"/>
</dbReference>
<evidence type="ECO:0000313" key="12">
    <source>
        <dbReference type="Proteomes" id="UP000249363"/>
    </source>
</evidence>
<dbReference type="NCBIfam" id="TIGR00820">
    <property type="entry name" value="zip"/>
    <property type="match status" value="1"/>
</dbReference>
<dbReference type="PANTHER" id="PTHR11040:SF69">
    <property type="entry name" value="ZINC-REGULATED TRANSPORTER 2"/>
    <property type="match status" value="1"/>
</dbReference>
<feature type="domain" description="Major facilitator superfamily (MFS) profile" evidence="10">
    <location>
        <begin position="335"/>
        <end position="733"/>
    </location>
</feature>
<dbReference type="Gene3D" id="1.20.1250.20">
    <property type="entry name" value="MFS general substrate transporter like domains"/>
    <property type="match status" value="2"/>
</dbReference>
<comment type="subcellular location">
    <subcellularLocation>
        <location evidence="1 8">Membrane</location>
        <topology evidence="1 8">Multi-pass membrane protein</topology>
    </subcellularLocation>
</comment>
<feature type="transmembrane region" description="Helical" evidence="8">
    <location>
        <begin position="332"/>
        <end position="349"/>
    </location>
</feature>
<evidence type="ECO:0000256" key="8">
    <source>
        <dbReference type="RuleBase" id="RU362088"/>
    </source>
</evidence>
<dbReference type="InterPro" id="IPR020846">
    <property type="entry name" value="MFS_dom"/>
</dbReference>
<dbReference type="InterPro" id="IPR005828">
    <property type="entry name" value="MFS_sugar_transport-like"/>
</dbReference>
<protein>
    <recommendedName>
        <fullName evidence="10">Major facilitator superfamily (MFS) profile domain-containing protein</fullName>
    </recommendedName>
</protein>
<dbReference type="PROSITE" id="PS50850">
    <property type="entry name" value="MFS"/>
    <property type="match status" value="1"/>
</dbReference>
<dbReference type="GO" id="GO:0000007">
    <property type="term" value="F:low-affinity zinc ion transmembrane transporter activity"/>
    <property type="evidence" value="ECO:0007669"/>
    <property type="project" value="TreeGrafter"/>
</dbReference>
<keyword evidence="7 8" id="KW-0472">Membrane</keyword>
<comment type="caution">
    <text evidence="8">Lacks conserved residue(s) required for the propagation of feature annotation.</text>
</comment>
<name>A0A364KU23_TALAM</name>